<protein>
    <submittedName>
        <fullName evidence="2">Uncharacterized membrane protein YhaH, DUF805 family</fullName>
    </submittedName>
</protein>
<feature type="transmembrane region" description="Helical" evidence="1">
    <location>
        <begin position="115"/>
        <end position="137"/>
    </location>
</feature>
<dbReference type="EMBL" id="FMYG01000004">
    <property type="protein sequence ID" value="SDC36269.1"/>
    <property type="molecule type" value="Genomic_DNA"/>
</dbReference>
<keyword evidence="1" id="KW-1133">Transmembrane helix</keyword>
<dbReference type="STRING" id="993073.AS029_09465"/>
<dbReference type="Proteomes" id="UP000183203">
    <property type="component" value="Unassembled WGS sequence"/>
</dbReference>
<reference evidence="2" key="1">
    <citation type="submission" date="2016-09" db="EMBL/GenBank/DDBJ databases">
        <authorList>
            <person name="Capua I."/>
            <person name="De Benedictis P."/>
            <person name="Joannis T."/>
            <person name="Lombin L.H."/>
            <person name="Cattoli G."/>
        </authorList>
    </citation>
    <scope>NUCLEOTIDE SEQUENCE [LARGE SCALE GENOMIC DNA]</scope>
    <source>
        <strain evidence="2">NIO-1002</strain>
    </source>
</reference>
<dbReference type="OrthoDB" id="9812349at2"/>
<evidence type="ECO:0000313" key="2">
    <source>
        <dbReference type="EMBL" id="SDC36269.1"/>
    </source>
</evidence>
<gene>
    <name evidence="2" type="ORF">SAMN05216418_2158</name>
</gene>
<sequence length="147" mass="16275">MTDLRTEPPLDRPYYGAPLSAAVRRFFRKYATFSGRASRSEYWWWFLASVVITGVLQLPAVATGAIEMQSNGTYTVVGGPGLIFAVLYVVWGLGTIIPSLALLVRRLHDTDHSGFWVFIALVPLIGAIVLFVFTVLGPRPGGERFDR</sequence>
<dbReference type="PANTHER" id="PTHR34980">
    <property type="entry name" value="INNER MEMBRANE PROTEIN-RELATED-RELATED"/>
    <property type="match status" value="1"/>
</dbReference>
<feature type="transmembrane region" description="Helical" evidence="1">
    <location>
        <begin position="42"/>
        <end position="62"/>
    </location>
</feature>
<proteinExistence type="predicted"/>
<name>A0A1G6KYR9_9MICO</name>
<feature type="transmembrane region" description="Helical" evidence="1">
    <location>
        <begin position="82"/>
        <end position="103"/>
    </location>
</feature>
<dbReference type="InterPro" id="IPR008523">
    <property type="entry name" value="DUF805"/>
</dbReference>
<keyword evidence="1" id="KW-0472">Membrane</keyword>
<dbReference type="AlphaFoldDB" id="A0A1G6KYR9"/>
<dbReference type="Pfam" id="PF05656">
    <property type="entry name" value="DUF805"/>
    <property type="match status" value="1"/>
</dbReference>
<dbReference type="GO" id="GO:0005886">
    <property type="term" value="C:plasma membrane"/>
    <property type="evidence" value="ECO:0007669"/>
    <property type="project" value="TreeGrafter"/>
</dbReference>
<dbReference type="PANTHER" id="PTHR34980:SF2">
    <property type="entry name" value="INNER MEMBRANE PROTEIN YHAH-RELATED"/>
    <property type="match status" value="1"/>
</dbReference>
<keyword evidence="1" id="KW-0812">Transmembrane</keyword>
<evidence type="ECO:0000256" key="1">
    <source>
        <dbReference type="SAM" id="Phobius"/>
    </source>
</evidence>
<accession>A0A1G6KYR9</accession>
<organism evidence="2">
    <name type="scientific">Microbacterium enclense</name>
    <dbReference type="NCBI Taxonomy" id="993073"/>
    <lineage>
        <taxon>Bacteria</taxon>
        <taxon>Bacillati</taxon>
        <taxon>Actinomycetota</taxon>
        <taxon>Actinomycetes</taxon>
        <taxon>Micrococcales</taxon>
        <taxon>Microbacteriaceae</taxon>
        <taxon>Microbacterium</taxon>
    </lineage>
</organism>
<dbReference type="RefSeq" id="WP_058232336.1">
    <property type="nucleotide sequence ID" value="NZ_FMYG01000004.1"/>
</dbReference>